<dbReference type="Proteomes" id="UP000887116">
    <property type="component" value="Unassembled WGS sequence"/>
</dbReference>
<evidence type="ECO:0000313" key="2">
    <source>
        <dbReference type="EMBL" id="GFR23582.1"/>
    </source>
</evidence>
<dbReference type="EMBL" id="BMAO01038250">
    <property type="protein sequence ID" value="GFR23582.1"/>
    <property type="molecule type" value="Genomic_DNA"/>
</dbReference>
<accession>A0A8X6HGX5</accession>
<evidence type="ECO:0000256" key="1">
    <source>
        <dbReference type="SAM" id="MobiDB-lite"/>
    </source>
</evidence>
<protein>
    <submittedName>
        <fullName evidence="2">Uncharacterized protein</fullName>
    </submittedName>
</protein>
<keyword evidence="3" id="KW-1185">Reference proteome</keyword>
<evidence type="ECO:0000313" key="3">
    <source>
        <dbReference type="Proteomes" id="UP000887116"/>
    </source>
</evidence>
<sequence length="70" mass="7879">MRTRLLKGLTDEEEKNPSDDPTIGQGYLAEMKSIEDSKRYIVGELTRLTPCPVKDCCNSKNSTQTLSCRL</sequence>
<reference evidence="2" key="1">
    <citation type="submission" date="2020-07" db="EMBL/GenBank/DDBJ databases">
        <title>Multicomponent nature underlies the extraordinary mechanical properties of spider dragline silk.</title>
        <authorList>
            <person name="Kono N."/>
            <person name="Nakamura H."/>
            <person name="Mori M."/>
            <person name="Yoshida Y."/>
            <person name="Ohtoshi R."/>
            <person name="Malay A.D."/>
            <person name="Moran D.A.P."/>
            <person name="Tomita M."/>
            <person name="Numata K."/>
            <person name="Arakawa K."/>
        </authorList>
    </citation>
    <scope>NUCLEOTIDE SEQUENCE</scope>
</reference>
<comment type="caution">
    <text evidence="2">The sequence shown here is derived from an EMBL/GenBank/DDBJ whole genome shotgun (WGS) entry which is preliminary data.</text>
</comment>
<dbReference type="AlphaFoldDB" id="A0A8X6HGX5"/>
<organism evidence="2 3">
    <name type="scientific">Trichonephila clavata</name>
    <name type="common">Joro spider</name>
    <name type="synonym">Nephila clavata</name>
    <dbReference type="NCBI Taxonomy" id="2740835"/>
    <lineage>
        <taxon>Eukaryota</taxon>
        <taxon>Metazoa</taxon>
        <taxon>Ecdysozoa</taxon>
        <taxon>Arthropoda</taxon>
        <taxon>Chelicerata</taxon>
        <taxon>Arachnida</taxon>
        <taxon>Araneae</taxon>
        <taxon>Araneomorphae</taxon>
        <taxon>Entelegynae</taxon>
        <taxon>Araneoidea</taxon>
        <taxon>Nephilidae</taxon>
        <taxon>Trichonephila</taxon>
    </lineage>
</organism>
<proteinExistence type="predicted"/>
<gene>
    <name evidence="2" type="ORF">TNCT_251201</name>
</gene>
<name>A0A8X6HGX5_TRICU</name>
<feature type="region of interest" description="Disordered" evidence="1">
    <location>
        <begin position="1"/>
        <end position="25"/>
    </location>
</feature>